<dbReference type="Pfam" id="PF00589">
    <property type="entry name" value="Phage_integrase"/>
    <property type="match status" value="1"/>
</dbReference>
<name>A0A433V2T0_9CYAN</name>
<keyword evidence="2" id="KW-0238">DNA-binding</keyword>
<evidence type="ECO:0000313" key="6">
    <source>
        <dbReference type="Proteomes" id="UP000271624"/>
    </source>
</evidence>
<dbReference type="SUPFAM" id="SSF56349">
    <property type="entry name" value="DNA breaking-rejoining enzymes"/>
    <property type="match status" value="1"/>
</dbReference>
<sequence length="402" mass="46218">MGKNYGVWLSEMTKVHMRNNRGYILLEVNFGKKKYRVTPVEGGRIDDKLSVMKAEMVIKRLELDLSSGIFSGDMSQYKYSQIFQQNNAINNQAKSEIKISDKVTENKPLIMEELINRHFESKKRHLEPNSFKDYKQVISKLQKCPHKTVDKGKQIIIWLKNNNNGTRDKTLNKQLRILKSACEYAIALNELTVNPFNNYQIIVGKPNRKTEDTDINPYTVIARDSIIKGFYDSEFSGYYAPFIEFLFFTGCRSNEARAIQWNDIDFGSNKIIFRRKASESGEITNGTKTKAKRVMPLDSRLLALLTRIKPHEAKPSDLIFPSKEGKVINWSNFSSHHWRPILKSLPGIEYRKPYQTRHTYITLIVATGKLSATVIGKWVGNSTAIIEKHYLGDVSDVPMPEI</sequence>
<evidence type="ECO:0000256" key="1">
    <source>
        <dbReference type="ARBA" id="ARBA00008857"/>
    </source>
</evidence>
<dbReference type="Gene3D" id="1.10.443.10">
    <property type="entry name" value="Intergrase catalytic core"/>
    <property type="match status" value="1"/>
</dbReference>
<dbReference type="AlphaFoldDB" id="A0A433V2T0"/>
<dbReference type="CDD" id="cd00796">
    <property type="entry name" value="INT_Rci_Hp1_C"/>
    <property type="match status" value="1"/>
</dbReference>
<organism evidence="5 6">
    <name type="scientific">Dulcicalothrix desertica PCC 7102</name>
    <dbReference type="NCBI Taxonomy" id="232991"/>
    <lineage>
        <taxon>Bacteria</taxon>
        <taxon>Bacillati</taxon>
        <taxon>Cyanobacteriota</taxon>
        <taxon>Cyanophyceae</taxon>
        <taxon>Nostocales</taxon>
        <taxon>Calotrichaceae</taxon>
        <taxon>Dulcicalothrix</taxon>
    </lineage>
</organism>
<dbReference type="GO" id="GO:0006310">
    <property type="term" value="P:DNA recombination"/>
    <property type="evidence" value="ECO:0007669"/>
    <property type="project" value="UniProtKB-KW"/>
</dbReference>
<keyword evidence="3" id="KW-0233">DNA recombination</keyword>
<dbReference type="PROSITE" id="PS51898">
    <property type="entry name" value="TYR_RECOMBINASE"/>
    <property type="match status" value="1"/>
</dbReference>
<dbReference type="GO" id="GO:0015074">
    <property type="term" value="P:DNA integration"/>
    <property type="evidence" value="ECO:0007669"/>
    <property type="project" value="InterPro"/>
</dbReference>
<protein>
    <recommendedName>
        <fullName evidence="4">Tyr recombinase domain-containing protein</fullName>
    </recommendedName>
</protein>
<dbReference type="PANTHER" id="PTHR30349">
    <property type="entry name" value="PHAGE INTEGRASE-RELATED"/>
    <property type="match status" value="1"/>
</dbReference>
<reference evidence="5" key="2">
    <citation type="journal article" date="2019" name="Genome Biol. Evol.">
        <title>Day and night: Metabolic profiles and evolutionary relationships of six axenic non-marine cyanobacteria.</title>
        <authorList>
            <person name="Will S.E."/>
            <person name="Henke P."/>
            <person name="Boedeker C."/>
            <person name="Huang S."/>
            <person name="Brinkmann H."/>
            <person name="Rohde M."/>
            <person name="Jarek M."/>
            <person name="Friedl T."/>
            <person name="Seufert S."/>
            <person name="Schumacher M."/>
            <person name="Overmann J."/>
            <person name="Neumann-Schaal M."/>
            <person name="Petersen J."/>
        </authorList>
    </citation>
    <scope>NUCLEOTIDE SEQUENCE [LARGE SCALE GENOMIC DNA]</scope>
    <source>
        <strain evidence="5">PCC 7102</strain>
    </source>
</reference>
<proteinExistence type="inferred from homology"/>
<dbReference type="EMBL" id="RSCL01000024">
    <property type="protein sequence ID" value="RUT00391.1"/>
    <property type="molecule type" value="Genomic_DNA"/>
</dbReference>
<gene>
    <name evidence="5" type="ORF">DSM106972_075190</name>
</gene>
<keyword evidence="6" id="KW-1185">Reference proteome</keyword>
<dbReference type="Gene3D" id="1.10.150.130">
    <property type="match status" value="1"/>
</dbReference>
<dbReference type="InterPro" id="IPR010998">
    <property type="entry name" value="Integrase_recombinase_N"/>
</dbReference>
<dbReference type="InterPro" id="IPR002104">
    <property type="entry name" value="Integrase_catalytic"/>
</dbReference>
<comment type="similarity">
    <text evidence="1">Belongs to the 'phage' integrase family.</text>
</comment>
<reference evidence="5" key="1">
    <citation type="submission" date="2018-12" db="EMBL/GenBank/DDBJ databases">
        <authorList>
            <person name="Will S."/>
            <person name="Neumann-Schaal M."/>
            <person name="Henke P."/>
        </authorList>
    </citation>
    <scope>NUCLEOTIDE SEQUENCE</scope>
    <source>
        <strain evidence="5">PCC 7102</strain>
    </source>
</reference>
<accession>A0A433V2T0</accession>
<feature type="domain" description="Tyr recombinase" evidence="4">
    <location>
        <begin position="213"/>
        <end position="402"/>
    </location>
</feature>
<evidence type="ECO:0000256" key="3">
    <source>
        <dbReference type="ARBA" id="ARBA00023172"/>
    </source>
</evidence>
<evidence type="ECO:0000256" key="2">
    <source>
        <dbReference type="ARBA" id="ARBA00023125"/>
    </source>
</evidence>
<dbReference type="OrthoDB" id="530235at2"/>
<evidence type="ECO:0000313" key="5">
    <source>
        <dbReference type="EMBL" id="RUT00391.1"/>
    </source>
</evidence>
<dbReference type="PANTHER" id="PTHR30349:SF41">
    <property type="entry name" value="INTEGRASE_RECOMBINASE PROTEIN MJ0367-RELATED"/>
    <property type="match status" value="1"/>
</dbReference>
<evidence type="ECO:0000259" key="4">
    <source>
        <dbReference type="PROSITE" id="PS51898"/>
    </source>
</evidence>
<dbReference type="Proteomes" id="UP000271624">
    <property type="component" value="Unassembled WGS sequence"/>
</dbReference>
<dbReference type="InterPro" id="IPR011010">
    <property type="entry name" value="DNA_brk_join_enz"/>
</dbReference>
<comment type="caution">
    <text evidence="5">The sequence shown here is derived from an EMBL/GenBank/DDBJ whole genome shotgun (WGS) entry which is preliminary data.</text>
</comment>
<dbReference type="InterPro" id="IPR050090">
    <property type="entry name" value="Tyrosine_recombinase_XerCD"/>
</dbReference>
<dbReference type="InterPro" id="IPR013762">
    <property type="entry name" value="Integrase-like_cat_sf"/>
</dbReference>
<dbReference type="GO" id="GO:0003677">
    <property type="term" value="F:DNA binding"/>
    <property type="evidence" value="ECO:0007669"/>
    <property type="project" value="UniProtKB-KW"/>
</dbReference>
<dbReference type="RefSeq" id="WP_127085606.1">
    <property type="nucleotide sequence ID" value="NZ_RSCL01000024.1"/>
</dbReference>